<protein>
    <submittedName>
        <fullName evidence="2">TraX protein</fullName>
    </submittedName>
</protein>
<dbReference type="EMBL" id="FOFP01000012">
    <property type="protein sequence ID" value="SEQ95374.1"/>
    <property type="molecule type" value="Genomic_DNA"/>
</dbReference>
<keyword evidence="1" id="KW-0472">Membrane</keyword>
<feature type="transmembrane region" description="Helical" evidence="1">
    <location>
        <begin position="68"/>
        <end position="87"/>
    </location>
</feature>
<sequence>MPDNALTPSPRDRALDLIKWLALGLMLVDHLRHVWPSLYFLYAPGRLAFPFFCLAIAANALRSAQHPFAWRYLGWLLAFALLSEWPYRVLLPGAQSLNVMPTLLLGLLIASGLGQPWGTRRWVALAALLVAGLAHPWLMFGLPGALLPAGFVYALQQPAQRWPVPVLLCLAANYWPPFYVDALRGDLFACTVILTCIAVPLLGLWLLRQSLSLRVPPVRRWAYLFYPAHFLLLAGVRALLH</sequence>
<feature type="transmembrane region" description="Helical" evidence="1">
    <location>
        <begin position="220"/>
        <end position="240"/>
    </location>
</feature>
<feature type="transmembrane region" description="Helical" evidence="1">
    <location>
        <begin position="162"/>
        <end position="180"/>
    </location>
</feature>
<gene>
    <name evidence="2" type="ORF">SAMN05216600_11268</name>
</gene>
<keyword evidence="3" id="KW-1185">Reference proteome</keyword>
<comment type="caution">
    <text evidence="2">The sequence shown here is derived from an EMBL/GenBank/DDBJ whole genome shotgun (WGS) entry which is preliminary data.</text>
</comment>
<reference evidence="2 3" key="1">
    <citation type="submission" date="2016-10" db="EMBL/GenBank/DDBJ databases">
        <authorList>
            <person name="Varghese N."/>
            <person name="Submissions S."/>
        </authorList>
    </citation>
    <scope>NUCLEOTIDE SEQUENCE [LARGE SCALE GENOMIC DNA]</scope>
    <source>
        <strain evidence="2 3">CIP 109853</strain>
    </source>
</reference>
<dbReference type="RefSeq" id="WP_069519353.1">
    <property type="nucleotide sequence ID" value="NZ_FOFP01000012.1"/>
</dbReference>
<organism evidence="2 3">
    <name type="scientific">Pseudomonas cuatrocienegasensis</name>
    <dbReference type="NCBI Taxonomy" id="543360"/>
    <lineage>
        <taxon>Bacteria</taxon>
        <taxon>Pseudomonadati</taxon>
        <taxon>Pseudomonadota</taxon>
        <taxon>Gammaproteobacteria</taxon>
        <taxon>Pseudomonadales</taxon>
        <taxon>Pseudomonadaceae</taxon>
        <taxon>Pseudomonas</taxon>
    </lineage>
</organism>
<keyword evidence="1" id="KW-0812">Transmembrane</keyword>
<accession>A0ABY1BIM0</accession>
<dbReference type="Proteomes" id="UP000198512">
    <property type="component" value="Unassembled WGS sequence"/>
</dbReference>
<evidence type="ECO:0000256" key="1">
    <source>
        <dbReference type="SAM" id="Phobius"/>
    </source>
</evidence>
<dbReference type="InterPro" id="IPR008875">
    <property type="entry name" value="TraX"/>
</dbReference>
<dbReference type="Pfam" id="PF05857">
    <property type="entry name" value="TraX"/>
    <property type="match status" value="1"/>
</dbReference>
<name>A0ABY1BIM0_9PSED</name>
<keyword evidence="1" id="KW-1133">Transmembrane helix</keyword>
<feature type="transmembrane region" description="Helical" evidence="1">
    <location>
        <begin position="187"/>
        <end position="208"/>
    </location>
</feature>
<feature type="transmembrane region" description="Helical" evidence="1">
    <location>
        <begin position="122"/>
        <end position="142"/>
    </location>
</feature>
<evidence type="ECO:0000313" key="2">
    <source>
        <dbReference type="EMBL" id="SEQ95374.1"/>
    </source>
</evidence>
<proteinExistence type="predicted"/>
<evidence type="ECO:0000313" key="3">
    <source>
        <dbReference type="Proteomes" id="UP000198512"/>
    </source>
</evidence>
<feature type="transmembrane region" description="Helical" evidence="1">
    <location>
        <begin position="39"/>
        <end position="61"/>
    </location>
</feature>
<feature type="transmembrane region" description="Helical" evidence="1">
    <location>
        <begin position="93"/>
        <end position="110"/>
    </location>
</feature>